<protein>
    <submittedName>
        <fullName evidence="1">Uncharacterized protein</fullName>
    </submittedName>
</protein>
<dbReference type="EMBL" id="CM046131">
    <property type="protein sequence ID" value="KAI8429921.1"/>
    <property type="molecule type" value="Genomic_DNA"/>
</dbReference>
<name>A0ACC0K0P1_CHOFU</name>
<proteinExistence type="predicted"/>
<comment type="caution">
    <text evidence="1">The sequence shown here is derived from an EMBL/GenBank/DDBJ whole genome shotgun (WGS) entry which is preliminary data.</text>
</comment>
<gene>
    <name evidence="1" type="ORF">MSG28_000392</name>
</gene>
<keyword evidence="2" id="KW-1185">Reference proteome</keyword>
<evidence type="ECO:0000313" key="1">
    <source>
        <dbReference type="EMBL" id="KAI8429921.1"/>
    </source>
</evidence>
<sequence>MPIFDLILGNESHKSKQVPKTKPTWCERFNLYQYDDNNLEVTVWHKGKQKNFMGRCIIDLLKLDREKTHELWQELDCGYGTLHLLVTISGAVRPPPADSVPTTQSVSRVSVPADKYHWYRLNNAWNEVGQLSVTVHGARGLSPLGLTGKADAFCVLELDNSRVQTHTLRGTAEPNWNKSYTFGINDITSTLDIIVYDESFINSIKGETLGKISIPLLRINNDEKRWYALKNRSKMSNAKGNCPRILLEMSIAWNPIKASLRVLSPKETKYIQKPAKFDIPLIYSNLKFIKDIFHAIYLGNEHFKVLFEWENRERSVLALVAWLGFWYYFKLWMAPLLVLAAFLYQWTGYRSCNNNALTPVYTSDDDSDDDLEIQKDDMTIKDRLYELQDLTFTTKNSIDYIVSLIERIKNLVMFSVPYLSYLAMILLVISSVALYFIPVNYFFMALGLYKFTRKLLSPERVPNNDLLDFLSRVPDNIVLKEWRELKVPEPNLNRQGSMKRR</sequence>
<dbReference type="Proteomes" id="UP001064048">
    <property type="component" value="Chromosome Z"/>
</dbReference>
<reference evidence="1 2" key="1">
    <citation type="journal article" date="2022" name="Genome Biol. Evol.">
        <title>The Spruce Budworm Genome: Reconstructing the Evolutionary History of Antifreeze Proteins.</title>
        <authorList>
            <person name="Beliveau C."/>
            <person name="Gagne P."/>
            <person name="Picq S."/>
            <person name="Vernygora O."/>
            <person name="Keeling C.I."/>
            <person name="Pinkney K."/>
            <person name="Doucet D."/>
            <person name="Wen F."/>
            <person name="Johnston J.S."/>
            <person name="Maaroufi H."/>
            <person name="Boyle B."/>
            <person name="Laroche J."/>
            <person name="Dewar K."/>
            <person name="Juretic N."/>
            <person name="Blackburn G."/>
            <person name="Nisole A."/>
            <person name="Brunet B."/>
            <person name="Brandao M."/>
            <person name="Lumley L."/>
            <person name="Duan J."/>
            <person name="Quan G."/>
            <person name="Lucarotti C.J."/>
            <person name="Roe A.D."/>
            <person name="Sperling F.A.H."/>
            <person name="Levesque R.C."/>
            <person name="Cusson M."/>
        </authorList>
    </citation>
    <scope>NUCLEOTIDE SEQUENCE [LARGE SCALE GENOMIC DNA]</scope>
    <source>
        <strain evidence="1">Glfc:IPQL:Cfum</strain>
    </source>
</reference>
<evidence type="ECO:0000313" key="2">
    <source>
        <dbReference type="Proteomes" id="UP001064048"/>
    </source>
</evidence>
<accession>A0ACC0K0P1</accession>
<organism evidence="1 2">
    <name type="scientific">Choristoneura fumiferana</name>
    <name type="common">Spruce budworm moth</name>
    <name type="synonym">Archips fumiferana</name>
    <dbReference type="NCBI Taxonomy" id="7141"/>
    <lineage>
        <taxon>Eukaryota</taxon>
        <taxon>Metazoa</taxon>
        <taxon>Ecdysozoa</taxon>
        <taxon>Arthropoda</taxon>
        <taxon>Hexapoda</taxon>
        <taxon>Insecta</taxon>
        <taxon>Pterygota</taxon>
        <taxon>Neoptera</taxon>
        <taxon>Endopterygota</taxon>
        <taxon>Lepidoptera</taxon>
        <taxon>Glossata</taxon>
        <taxon>Ditrysia</taxon>
        <taxon>Tortricoidea</taxon>
        <taxon>Tortricidae</taxon>
        <taxon>Tortricinae</taxon>
        <taxon>Choristoneura</taxon>
    </lineage>
</organism>